<name>A0A409X950_9AGAR</name>
<dbReference type="Proteomes" id="UP000284842">
    <property type="component" value="Unassembled WGS sequence"/>
</dbReference>
<accession>A0A409X950</accession>
<reference evidence="3 4" key="1">
    <citation type="journal article" date="2018" name="Evol. Lett.">
        <title>Horizontal gene cluster transfer increased hallucinogenic mushroom diversity.</title>
        <authorList>
            <person name="Reynolds H.T."/>
            <person name="Vijayakumar V."/>
            <person name="Gluck-Thaler E."/>
            <person name="Korotkin H.B."/>
            <person name="Matheny P.B."/>
            <person name="Slot J.C."/>
        </authorList>
    </citation>
    <scope>NUCLEOTIDE SEQUENCE [LARGE SCALE GENOMIC DNA]</scope>
    <source>
        <strain evidence="3 4">2629</strain>
    </source>
</reference>
<evidence type="ECO:0000313" key="3">
    <source>
        <dbReference type="EMBL" id="PPQ87296.1"/>
    </source>
</evidence>
<feature type="region of interest" description="Disordered" evidence="2">
    <location>
        <begin position="37"/>
        <end position="101"/>
    </location>
</feature>
<feature type="coiled-coil region" evidence="1">
    <location>
        <begin position="139"/>
        <end position="169"/>
    </location>
</feature>
<dbReference type="AlphaFoldDB" id="A0A409X950"/>
<evidence type="ECO:0000256" key="1">
    <source>
        <dbReference type="SAM" id="Coils"/>
    </source>
</evidence>
<organism evidence="3 4">
    <name type="scientific">Panaeolus cyanescens</name>
    <dbReference type="NCBI Taxonomy" id="181874"/>
    <lineage>
        <taxon>Eukaryota</taxon>
        <taxon>Fungi</taxon>
        <taxon>Dikarya</taxon>
        <taxon>Basidiomycota</taxon>
        <taxon>Agaricomycotina</taxon>
        <taxon>Agaricomycetes</taxon>
        <taxon>Agaricomycetidae</taxon>
        <taxon>Agaricales</taxon>
        <taxon>Agaricineae</taxon>
        <taxon>Galeropsidaceae</taxon>
        <taxon>Panaeolus</taxon>
    </lineage>
</organism>
<protein>
    <submittedName>
        <fullName evidence="3">Uncharacterized protein</fullName>
    </submittedName>
</protein>
<keyword evidence="4" id="KW-1185">Reference proteome</keyword>
<sequence>MGGKTTKAYTTSSLFPPTQRTSVAIWALFGPDLTKYFPDNVSNVQPNQDSDSHSAESSLYSVSSEEEMSSQSSEDETSSESLSDSDKENLPLAGPTATQLRVSQRIKCNPQKITDLVRISRNEIELNAVVKLYHARRAIKKLRARLYMLKKKKNRLAAQINALKDMHRR</sequence>
<keyword evidence="1" id="KW-0175">Coiled coil</keyword>
<evidence type="ECO:0000256" key="2">
    <source>
        <dbReference type="SAM" id="MobiDB-lite"/>
    </source>
</evidence>
<dbReference type="EMBL" id="NHTK01004298">
    <property type="protein sequence ID" value="PPQ87296.1"/>
    <property type="molecule type" value="Genomic_DNA"/>
</dbReference>
<gene>
    <name evidence="3" type="ORF">CVT24_006818</name>
</gene>
<feature type="compositionally biased region" description="Acidic residues" evidence="2">
    <location>
        <begin position="64"/>
        <end position="78"/>
    </location>
</feature>
<dbReference type="InParanoid" id="A0A409X950"/>
<feature type="compositionally biased region" description="Polar residues" evidence="2">
    <location>
        <begin position="40"/>
        <end position="49"/>
    </location>
</feature>
<evidence type="ECO:0000313" key="4">
    <source>
        <dbReference type="Proteomes" id="UP000284842"/>
    </source>
</evidence>
<comment type="caution">
    <text evidence="3">The sequence shown here is derived from an EMBL/GenBank/DDBJ whole genome shotgun (WGS) entry which is preliminary data.</text>
</comment>
<proteinExistence type="predicted"/>